<dbReference type="NCBIfam" id="TIGR01445">
    <property type="entry name" value="intein_Nterm"/>
    <property type="match status" value="1"/>
</dbReference>
<keyword evidence="3" id="KW-0175">Coiled coil</keyword>
<dbReference type="SMART" id="SM00305">
    <property type="entry name" value="HintC"/>
    <property type="match status" value="1"/>
</dbReference>
<dbReference type="InterPro" id="IPR043964">
    <property type="entry name" value="P-loop_TraG"/>
</dbReference>
<dbReference type="InterPro" id="IPR006141">
    <property type="entry name" value="Intein_N"/>
</dbReference>
<dbReference type="CDD" id="cd00081">
    <property type="entry name" value="Hint"/>
    <property type="match status" value="1"/>
</dbReference>
<evidence type="ECO:0000313" key="7">
    <source>
        <dbReference type="Proteomes" id="UP000034589"/>
    </source>
</evidence>
<evidence type="ECO:0000313" key="6">
    <source>
        <dbReference type="EMBL" id="KKW07950.1"/>
    </source>
</evidence>
<dbReference type="InterPro" id="IPR004042">
    <property type="entry name" value="Intein_endonuc_central"/>
</dbReference>
<dbReference type="NCBIfam" id="TIGR01443">
    <property type="entry name" value="intein_Cterm"/>
    <property type="match status" value="1"/>
</dbReference>
<dbReference type="SMART" id="SM00306">
    <property type="entry name" value="HintN"/>
    <property type="match status" value="1"/>
</dbReference>
<dbReference type="PRINTS" id="PR00379">
    <property type="entry name" value="INTEIN"/>
</dbReference>
<dbReference type="PROSITE" id="PS50818">
    <property type="entry name" value="INTEIN_C_TER"/>
    <property type="match status" value="1"/>
</dbReference>
<evidence type="ECO:0000256" key="3">
    <source>
        <dbReference type="SAM" id="Coils"/>
    </source>
</evidence>
<dbReference type="GO" id="GO:0004519">
    <property type="term" value="F:endonuclease activity"/>
    <property type="evidence" value="ECO:0007669"/>
    <property type="project" value="InterPro"/>
</dbReference>
<accession>A0A0G1VNR8</accession>
<keyword evidence="1" id="KW-0068">Autocatalytic cleavage</keyword>
<sequence>MALFDFLSSGKNKALEARILPVLPEEIYGAGVLDLQDVIAPHALRVNSRELDLGEKIARTFFVISYPRFLTTGWFAPIINMDKVLDIAIYIHPMDTNEMLRKFQKKVAEVQSQISTREEKGMVRDPMLDTAYSDLESLRDSLQQAQERIFEVGLYLTLYGNTREELDKVESEVRSILESRLVYIRPALFQQEGGFRSVLPLATDELDVHTKLNSAPLSSIFPFISFDLTSDRGILYGINRHNSSLILFDRFSLENYNSVMFAKSGAGKSIRHQEQVLIKSCGVVTKTQIGSLVEKIIKKYGCTKIDDELEGVINPDIEVFSFDKQMRGRWSKVTVAARKAAPDVFYTFKTKSGREITTTADHNMLILRDGRVIAAKSENIRSGEYIPLPRSVSFAPHSSNEITVEFAELLGWITAEGAFTKRSIVISNTDTESLDCMESLCKALNMSFTRNLRWVAIYGTALRKHMHKIGADGLSRAKRVPAPIFSASQEAIAAYLRAYFEGDGGVENHEITALSKSKELISGLAYLLYYFGIIARIQKRQKKYAKTGRKRTFWQLRISGQDNIRRFQEHIGFITTRKREALARIAAKNGNTNCDIVPGLQPLAKELAELFDSQLSDISDFSALKQGHDLSPKRLGLLVEKMEARVRRFKDLYPFMQKLQDLPTVEAIIKKVDEDRELNRKLIEEMSSSWFTVKQGMPPRARNALKIFAAARIPAPATTDELKGMVADGITHTGVYAQDIHKFLSLSLRGERNNSSYEMLHAAAQFIVGEYHNTLRNLPRVEEILAMFKRLAEAELFWDPIVAIEKIENKKDKYVYDLEVDDEVFLAGHGGLFVHNSYMMKLEILRSLMFDTEVIVIDPEREYEYLAETVGGRYFNISLSSEHHINPFDLSVPREDENPADVLRNNIITLVGLFRIMLGGLTPEEDAIIDRAITETYALKDISPEANFAAVEPPLLSDFELVLSGMEGSESLVSRLSKYTKGTWSGFMNRPTNVDMNKKLVVFSVRDMEDDLKPVAMYIITHHIWNTVRKELRKRLLVIDEAWWMMRSEDTASFLFGIAKRGRKYYLGISTITQDVSDFLNSPYGIPMITNSSIQILLRQSPTSINLVQETFKLSDEEKYLLLESDVGEGIFFAGLKHVAVKVIASYTEDQIITSDPSQILSIKKAKRELENANEIAAAQRTPGKPAPTQDSPAVTSPTHSTQETSIQEDTPLARLVREQTINMAQTPMPSPGKNPTMPQLVQRVSRPSIPRSANTETPGD</sequence>
<dbReference type="EMBL" id="LCPV01000004">
    <property type="protein sequence ID" value="KKW07950.1"/>
    <property type="molecule type" value="Genomic_DNA"/>
</dbReference>
<dbReference type="PROSITE" id="PS50819">
    <property type="entry name" value="INTEIN_ENDONUCLEASE"/>
    <property type="match status" value="1"/>
</dbReference>
<feature type="domain" description="DOD-type homing endonuclease" evidence="5">
    <location>
        <begin position="409"/>
        <end position="533"/>
    </location>
</feature>
<proteinExistence type="predicted"/>
<dbReference type="Gene3D" id="3.40.50.300">
    <property type="entry name" value="P-loop containing nucleotide triphosphate hydrolases"/>
    <property type="match status" value="1"/>
</dbReference>
<evidence type="ECO:0000256" key="4">
    <source>
        <dbReference type="SAM" id="MobiDB-lite"/>
    </source>
</evidence>
<dbReference type="SUPFAM" id="SSF52540">
    <property type="entry name" value="P-loop containing nucleoside triphosphate hydrolases"/>
    <property type="match status" value="1"/>
</dbReference>
<evidence type="ECO:0000256" key="1">
    <source>
        <dbReference type="ARBA" id="ARBA00022813"/>
    </source>
</evidence>
<dbReference type="Gene3D" id="2.170.16.10">
    <property type="entry name" value="Hedgehog/Intein (Hint) domain"/>
    <property type="match status" value="2"/>
</dbReference>
<reference evidence="6 7" key="1">
    <citation type="journal article" date="2015" name="Nature">
        <title>rRNA introns, odd ribosomes, and small enigmatic genomes across a large radiation of phyla.</title>
        <authorList>
            <person name="Brown C.T."/>
            <person name="Hug L.A."/>
            <person name="Thomas B.C."/>
            <person name="Sharon I."/>
            <person name="Castelle C.J."/>
            <person name="Singh A."/>
            <person name="Wilkins M.J."/>
            <person name="Williams K.H."/>
            <person name="Banfield J.F."/>
        </authorList>
    </citation>
    <scope>NUCLEOTIDE SEQUENCE [LARGE SCALE GENOMIC DNA]</scope>
</reference>
<dbReference type="Pfam" id="PF14890">
    <property type="entry name" value="Intein_splicing"/>
    <property type="match status" value="1"/>
</dbReference>
<dbReference type="InterPro" id="IPR027434">
    <property type="entry name" value="Homing_endonucl"/>
</dbReference>
<dbReference type="Gene3D" id="1.10.8.730">
    <property type="match status" value="1"/>
</dbReference>
<comment type="caution">
    <text evidence="6">The sequence shown here is derived from an EMBL/GenBank/DDBJ whole genome shotgun (WGS) entry which is preliminary data.</text>
</comment>
<dbReference type="Proteomes" id="UP000034589">
    <property type="component" value="Unassembled WGS sequence"/>
</dbReference>
<dbReference type="InterPro" id="IPR004860">
    <property type="entry name" value="LAGLIDADG_dom"/>
</dbReference>
<feature type="region of interest" description="Disordered" evidence="4">
    <location>
        <begin position="1177"/>
        <end position="1261"/>
    </location>
</feature>
<dbReference type="InterPro" id="IPR027417">
    <property type="entry name" value="P-loop_NTPase"/>
</dbReference>
<organism evidence="6 7">
    <name type="scientific">Candidatus Kaiserbacteria bacterium GW2011_GWC2_49_12</name>
    <dbReference type="NCBI Taxonomy" id="1618675"/>
    <lineage>
        <taxon>Bacteria</taxon>
        <taxon>Candidatus Kaiseribacteriota</taxon>
    </lineage>
</organism>
<feature type="compositionally biased region" description="Polar residues" evidence="4">
    <location>
        <begin position="1252"/>
        <end position="1261"/>
    </location>
</feature>
<dbReference type="Pfam" id="PF19044">
    <property type="entry name" value="P-loop_TraG"/>
    <property type="match status" value="1"/>
</dbReference>
<name>A0A0G1VNR8_9BACT</name>
<protein>
    <submittedName>
        <fullName evidence="6">Type IV secretory pathway VirB4 component-like protein</fullName>
    </submittedName>
</protein>
<dbReference type="Pfam" id="PF14528">
    <property type="entry name" value="LAGLIDADG_3"/>
    <property type="match status" value="1"/>
</dbReference>
<dbReference type="InterPro" id="IPR030934">
    <property type="entry name" value="Intein_C"/>
</dbReference>
<dbReference type="InterPro" id="IPR003586">
    <property type="entry name" value="Hint_dom_C"/>
</dbReference>
<dbReference type="PANTHER" id="PTHR30121">
    <property type="entry name" value="UNCHARACTERIZED PROTEIN YJGR-RELATED"/>
    <property type="match status" value="1"/>
</dbReference>
<dbReference type="Gene3D" id="3.10.28.10">
    <property type="entry name" value="Homing endonucleases"/>
    <property type="match status" value="1"/>
</dbReference>
<dbReference type="InterPro" id="IPR036844">
    <property type="entry name" value="Hint_dom_sf"/>
</dbReference>
<feature type="coiled-coil region" evidence="3">
    <location>
        <begin position="100"/>
        <end position="148"/>
    </location>
</feature>
<dbReference type="AlphaFoldDB" id="A0A0G1VNR8"/>
<keyword evidence="2" id="KW-0651">Protein splicing</keyword>
<dbReference type="PROSITE" id="PS50817">
    <property type="entry name" value="INTEIN_N_TER"/>
    <property type="match status" value="1"/>
</dbReference>
<dbReference type="InterPro" id="IPR003587">
    <property type="entry name" value="Hint_dom_N"/>
</dbReference>
<dbReference type="SUPFAM" id="SSF55608">
    <property type="entry name" value="Homing endonucleases"/>
    <property type="match status" value="1"/>
</dbReference>
<dbReference type="PANTHER" id="PTHR30121:SF6">
    <property type="entry name" value="SLR6007 PROTEIN"/>
    <property type="match status" value="1"/>
</dbReference>
<evidence type="ECO:0000256" key="2">
    <source>
        <dbReference type="ARBA" id="ARBA00023000"/>
    </source>
</evidence>
<dbReference type="GO" id="GO:0016539">
    <property type="term" value="P:intein-mediated protein splicing"/>
    <property type="evidence" value="ECO:0007669"/>
    <property type="project" value="InterPro"/>
</dbReference>
<dbReference type="InterPro" id="IPR051162">
    <property type="entry name" value="T4SS_component"/>
</dbReference>
<dbReference type="SUPFAM" id="SSF51294">
    <property type="entry name" value="Hedgehog/intein (Hint) domain"/>
    <property type="match status" value="1"/>
</dbReference>
<dbReference type="InterPro" id="IPR006142">
    <property type="entry name" value="INTEIN"/>
</dbReference>
<feature type="compositionally biased region" description="Polar residues" evidence="4">
    <location>
        <begin position="1189"/>
        <end position="1209"/>
    </location>
</feature>
<gene>
    <name evidence="6" type="ORF">UY39_C0004G0014</name>
</gene>
<evidence type="ECO:0000259" key="5">
    <source>
        <dbReference type="PROSITE" id="PS50819"/>
    </source>
</evidence>